<evidence type="ECO:0000256" key="1">
    <source>
        <dbReference type="ARBA" id="ARBA00022679"/>
    </source>
</evidence>
<evidence type="ECO:0000313" key="6">
    <source>
        <dbReference type="EMBL" id="VCT84533.1"/>
    </source>
</evidence>
<dbReference type="InterPro" id="IPR016181">
    <property type="entry name" value="Acyl_CoA_acyltransferase"/>
</dbReference>
<dbReference type="Pfam" id="PF00583">
    <property type="entry name" value="Acetyltransf_1"/>
    <property type="match status" value="1"/>
</dbReference>
<accession>A0A2A7MGX9</accession>
<dbReference type="GO" id="GO:0031415">
    <property type="term" value="C:NatA complex"/>
    <property type="evidence" value="ECO:0007669"/>
    <property type="project" value="TreeGrafter"/>
</dbReference>
<feature type="domain" description="N-acetyltransferase" evidence="3">
    <location>
        <begin position="158"/>
        <end position="286"/>
    </location>
</feature>
<keyword evidence="2 4" id="KW-0012">Acyltransferase</keyword>
<gene>
    <name evidence="6" type="primary">mshD</name>
    <name evidence="4" type="ORF">CNEO_43225</name>
    <name evidence="6" type="ORF">CNEONATNEC25_02133</name>
    <name evidence="5" type="ORF">CQ394_04980</name>
</gene>
<evidence type="ECO:0000259" key="3">
    <source>
        <dbReference type="PROSITE" id="PS51186"/>
    </source>
</evidence>
<dbReference type="Proteomes" id="UP000789738">
    <property type="component" value="Unassembled WGS sequence"/>
</dbReference>
<proteinExistence type="predicted"/>
<dbReference type="Proteomes" id="UP000431451">
    <property type="component" value="Unassembled WGS sequence"/>
</dbReference>
<dbReference type="Gene3D" id="3.40.630.30">
    <property type="match status" value="1"/>
</dbReference>
<keyword evidence="1 5" id="KW-0808">Transferase</keyword>
<dbReference type="GO" id="GO:0007064">
    <property type="term" value="P:mitotic sister chromatid cohesion"/>
    <property type="evidence" value="ECO:0007669"/>
    <property type="project" value="TreeGrafter"/>
</dbReference>
<evidence type="ECO:0000313" key="5">
    <source>
        <dbReference type="EMBL" id="PEG31082.1"/>
    </source>
</evidence>
<evidence type="ECO:0000313" key="8">
    <source>
        <dbReference type="Proteomes" id="UP000431451"/>
    </source>
</evidence>
<dbReference type="InterPro" id="IPR000182">
    <property type="entry name" value="GNAT_dom"/>
</dbReference>
<dbReference type="GO" id="GO:0008080">
    <property type="term" value="F:N-acetyltransferase activity"/>
    <property type="evidence" value="ECO:0007669"/>
    <property type="project" value="TreeGrafter"/>
</dbReference>
<dbReference type="OrthoDB" id="1910906at2"/>
<evidence type="ECO:0000256" key="2">
    <source>
        <dbReference type="ARBA" id="ARBA00023315"/>
    </source>
</evidence>
<name>A0A2A7MGX9_9CLOT</name>
<dbReference type="Proteomes" id="UP000220840">
    <property type="component" value="Unassembled WGS sequence"/>
</dbReference>
<dbReference type="GO" id="GO:0035447">
    <property type="term" value="F:mycothiol synthase activity"/>
    <property type="evidence" value="ECO:0007669"/>
    <property type="project" value="UniProtKB-EC"/>
</dbReference>
<reference evidence="4" key="3">
    <citation type="submission" date="2021-10" db="EMBL/GenBank/DDBJ databases">
        <authorList>
            <person name="Mesa V."/>
        </authorList>
    </citation>
    <scope>NUCLEOTIDE SEQUENCE</scope>
    <source>
        <strain evidence="4">CC3_PB</strain>
    </source>
</reference>
<reference evidence="5 7" key="1">
    <citation type="submission" date="2017-10" db="EMBL/GenBank/DDBJ databases">
        <title>Effective Description of Clostridium neonatale sp. nov. linked to necrotizing enterocolitis in neonates and a clarification of species assignable to the genus Clostridium (Prazmowski 1880) emend. Lawson and Rainey 2016.</title>
        <authorList>
            <person name="Bernard K."/>
            <person name="Burdz T."/>
            <person name="Wiebe D."/>
            <person name="Balcewich B."/>
            <person name="Alfa M."/>
            <person name="Bernier A.-M."/>
        </authorList>
    </citation>
    <scope>NUCLEOTIDE SEQUENCE [LARGE SCALE GENOMIC DNA]</scope>
    <source>
        <strain evidence="5 7">LCDC99A005</strain>
    </source>
</reference>
<organism evidence="5 7">
    <name type="scientific">Clostridium neonatale</name>
    <dbReference type="NCBI Taxonomy" id="137838"/>
    <lineage>
        <taxon>Bacteria</taxon>
        <taxon>Bacillati</taxon>
        <taxon>Bacillota</taxon>
        <taxon>Clostridia</taxon>
        <taxon>Eubacteriales</taxon>
        <taxon>Clostridiaceae</taxon>
        <taxon>Clostridium</taxon>
    </lineage>
</organism>
<dbReference type="SUPFAM" id="SSF55729">
    <property type="entry name" value="Acyl-CoA N-acyltransferases (Nat)"/>
    <property type="match status" value="1"/>
</dbReference>
<sequence length="286" mass="33992">MVEVEKLSIFNIDIFRELYDGKDNSYICDKTFFEAYDNEPFIVKFILRKQVKLFKLNEKYIGYIWHEYPASKNLPCNIYSLYVKEEYIDCIKPEFLDSLNIDSFKIDIRDNPKNLELIKKLNFTLLSETLLMKLDAYNPMLNINNNLIFEHFKKNKHENLRCELQNLIFDNKDRIPLSVSDILAEEEEKYYLDDFCVFIAIDSCTPIGYGQVILNRGKYTIVNLGVIKEHRGMRYGEELLKYLINLCICKNISEIYIRVDKNNIPALRLYTKLGFREYSSYSVWNS</sequence>
<dbReference type="PROSITE" id="PS51186">
    <property type="entry name" value="GNAT"/>
    <property type="match status" value="1"/>
</dbReference>
<evidence type="ECO:0000313" key="4">
    <source>
        <dbReference type="EMBL" id="CAG9707773.1"/>
    </source>
</evidence>
<dbReference type="EMBL" id="UWJD01000001">
    <property type="protein sequence ID" value="VCT84533.1"/>
    <property type="molecule type" value="Genomic_DNA"/>
</dbReference>
<dbReference type="AlphaFoldDB" id="A0A2A7MGX9"/>
<dbReference type="PANTHER" id="PTHR42919:SF8">
    <property type="entry name" value="N-ALPHA-ACETYLTRANSFERASE 50"/>
    <property type="match status" value="1"/>
</dbReference>
<reference evidence="6 8" key="2">
    <citation type="submission" date="2018-06" db="EMBL/GenBank/DDBJ databases">
        <authorList>
            <consortium name="IHU Genomes"/>
        </authorList>
    </citation>
    <scope>NUCLEOTIDE SEQUENCE [LARGE SCALE GENOMIC DNA]</scope>
    <source>
        <strain evidence="6 8">NEC25</strain>
    </source>
</reference>
<evidence type="ECO:0000313" key="7">
    <source>
        <dbReference type="Proteomes" id="UP000220840"/>
    </source>
</evidence>
<dbReference type="EMBL" id="CAKJVE010000004">
    <property type="protein sequence ID" value="CAG9707773.1"/>
    <property type="molecule type" value="Genomic_DNA"/>
</dbReference>
<dbReference type="EMBL" id="PDCJ01000001">
    <property type="protein sequence ID" value="PEG31082.1"/>
    <property type="molecule type" value="Genomic_DNA"/>
</dbReference>
<dbReference type="EC" id="2.3.1.-" evidence="4"/>
<dbReference type="CDD" id="cd04301">
    <property type="entry name" value="NAT_SF"/>
    <property type="match status" value="1"/>
</dbReference>
<dbReference type="RefSeq" id="WP_058295245.1">
    <property type="nucleotide sequence ID" value="NZ_CAKJVE010000004.1"/>
</dbReference>
<dbReference type="PANTHER" id="PTHR42919">
    <property type="entry name" value="N-ALPHA-ACETYLTRANSFERASE"/>
    <property type="match status" value="1"/>
</dbReference>
<dbReference type="STRING" id="137838.GCA_001458595_02462"/>
<protein>
    <submittedName>
        <fullName evidence="4 6">Acetyltransferase</fullName>
        <ecNumber evidence="4">2.3.1.-</ecNumber>
        <ecNumber evidence="6">2.3.1.189</ecNumber>
    </submittedName>
    <submittedName>
        <fullName evidence="5">N-acetyltransferase</fullName>
    </submittedName>
</protein>
<dbReference type="GeneID" id="68877513"/>
<dbReference type="EC" id="2.3.1.189" evidence="6"/>
<dbReference type="InterPro" id="IPR051556">
    <property type="entry name" value="N-term/lysine_N-AcTrnsfr"/>
</dbReference>
<keyword evidence="7" id="KW-1185">Reference proteome</keyword>